<protein>
    <submittedName>
        <fullName evidence="1">Uncharacterized protein</fullName>
    </submittedName>
</protein>
<keyword evidence="2" id="KW-1185">Reference proteome</keyword>
<name>A0A6D2I5D8_9BRAS</name>
<dbReference type="EMBL" id="CACVBM020000610">
    <property type="protein sequence ID" value="CAA7021415.1"/>
    <property type="molecule type" value="Genomic_DNA"/>
</dbReference>
<proteinExistence type="predicted"/>
<dbReference type="Proteomes" id="UP000467841">
    <property type="component" value="Unassembled WGS sequence"/>
</dbReference>
<sequence>MFGLPLSPMSAGFGLYCLFARSTLASSVLDRMRSSSLRLLHRDLVFMHLKHTQEKREKTNRDRSSWLALHGIDRACTGGGGPIELVREGAVDRLSSSRKGSIELVIEFGVDRTA</sequence>
<gene>
    <name evidence="1" type="ORF">MERR_LOCUS8650</name>
</gene>
<dbReference type="AlphaFoldDB" id="A0A6D2I5D8"/>
<accession>A0A6D2I5D8</accession>
<organism evidence="1 2">
    <name type="scientific">Microthlaspi erraticum</name>
    <dbReference type="NCBI Taxonomy" id="1685480"/>
    <lineage>
        <taxon>Eukaryota</taxon>
        <taxon>Viridiplantae</taxon>
        <taxon>Streptophyta</taxon>
        <taxon>Embryophyta</taxon>
        <taxon>Tracheophyta</taxon>
        <taxon>Spermatophyta</taxon>
        <taxon>Magnoliopsida</taxon>
        <taxon>eudicotyledons</taxon>
        <taxon>Gunneridae</taxon>
        <taxon>Pentapetalae</taxon>
        <taxon>rosids</taxon>
        <taxon>malvids</taxon>
        <taxon>Brassicales</taxon>
        <taxon>Brassicaceae</taxon>
        <taxon>Coluteocarpeae</taxon>
        <taxon>Microthlaspi</taxon>
    </lineage>
</organism>
<reference evidence="1" key="1">
    <citation type="submission" date="2020-01" db="EMBL/GenBank/DDBJ databases">
        <authorList>
            <person name="Mishra B."/>
        </authorList>
    </citation>
    <scope>NUCLEOTIDE SEQUENCE [LARGE SCALE GENOMIC DNA]</scope>
</reference>
<evidence type="ECO:0000313" key="1">
    <source>
        <dbReference type="EMBL" id="CAA7021415.1"/>
    </source>
</evidence>
<evidence type="ECO:0000313" key="2">
    <source>
        <dbReference type="Proteomes" id="UP000467841"/>
    </source>
</evidence>
<comment type="caution">
    <text evidence="1">The sequence shown here is derived from an EMBL/GenBank/DDBJ whole genome shotgun (WGS) entry which is preliminary data.</text>
</comment>